<dbReference type="STRING" id="623744.A0A553Q4H5"/>
<evidence type="ECO:0000313" key="3">
    <source>
        <dbReference type="EMBL" id="TRY84829.1"/>
    </source>
</evidence>
<dbReference type="Gene3D" id="2.120.10.80">
    <property type="entry name" value="Kelch-type beta propeller"/>
    <property type="match status" value="2"/>
</dbReference>
<dbReference type="GO" id="GO:0005794">
    <property type="term" value="C:Golgi apparatus"/>
    <property type="evidence" value="ECO:0007669"/>
    <property type="project" value="TreeGrafter"/>
</dbReference>
<evidence type="ECO:0000313" key="4">
    <source>
        <dbReference type="Proteomes" id="UP000316079"/>
    </source>
</evidence>
<dbReference type="EMBL" id="SRMA01026365">
    <property type="protein sequence ID" value="TRY84829.1"/>
    <property type="molecule type" value="Genomic_DNA"/>
</dbReference>
<proteinExistence type="predicted"/>
<dbReference type="InterPro" id="IPR051568">
    <property type="entry name" value="LZTR1/Attractin"/>
</dbReference>
<dbReference type="Pfam" id="PF24681">
    <property type="entry name" value="Kelch_KLHDC2_KLHL20_DRC7"/>
    <property type="match status" value="1"/>
</dbReference>
<evidence type="ECO:0000256" key="1">
    <source>
        <dbReference type="ARBA" id="ARBA00022441"/>
    </source>
</evidence>
<dbReference type="OrthoDB" id="432528at2759"/>
<comment type="caution">
    <text evidence="3">The sequence shown here is derived from an EMBL/GenBank/DDBJ whole genome shotgun (WGS) entry which is preliminary data.</text>
</comment>
<dbReference type="InterPro" id="IPR006652">
    <property type="entry name" value="Kelch_1"/>
</dbReference>
<reference evidence="3 4" key="1">
    <citation type="journal article" date="2019" name="Sci. Data">
        <title>Hybrid genome assembly and annotation of Danionella translucida.</title>
        <authorList>
            <person name="Kadobianskyi M."/>
            <person name="Schulze L."/>
            <person name="Schuelke M."/>
            <person name="Judkewitz B."/>
        </authorList>
    </citation>
    <scope>NUCLEOTIDE SEQUENCE [LARGE SCALE GENOMIC DNA]</scope>
    <source>
        <strain evidence="3 4">Bolton</strain>
    </source>
</reference>
<keyword evidence="2" id="KW-0677">Repeat</keyword>
<dbReference type="Proteomes" id="UP000316079">
    <property type="component" value="Unassembled WGS sequence"/>
</dbReference>
<gene>
    <name evidence="3" type="ORF">DNTS_002274</name>
</gene>
<dbReference type="SUPFAM" id="SSF117281">
    <property type="entry name" value="Kelch motif"/>
    <property type="match status" value="2"/>
</dbReference>
<accession>A0A553Q4H5</accession>
<name>A0A553Q4H5_9TELE</name>
<protein>
    <submittedName>
        <fullName evidence="3">Uncharacterized protein</fullName>
    </submittedName>
</protein>
<evidence type="ECO:0000256" key="2">
    <source>
        <dbReference type="ARBA" id="ARBA00022737"/>
    </source>
</evidence>
<dbReference type="InterPro" id="IPR015915">
    <property type="entry name" value="Kelch-typ_b-propeller"/>
</dbReference>
<organism evidence="3 4">
    <name type="scientific">Danionella cerebrum</name>
    <dbReference type="NCBI Taxonomy" id="2873325"/>
    <lineage>
        <taxon>Eukaryota</taxon>
        <taxon>Metazoa</taxon>
        <taxon>Chordata</taxon>
        <taxon>Craniata</taxon>
        <taxon>Vertebrata</taxon>
        <taxon>Euteleostomi</taxon>
        <taxon>Actinopterygii</taxon>
        <taxon>Neopterygii</taxon>
        <taxon>Teleostei</taxon>
        <taxon>Ostariophysi</taxon>
        <taxon>Cypriniformes</taxon>
        <taxon>Danionidae</taxon>
        <taxon>Danioninae</taxon>
        <taxon>Danionella</taxon>
    </lineage>
</organism>
<keyword evidence="4" id="KW-1185">Reference proteome</keyword>
<dbReference type="Pfam" id="PF01344">
    <property type="entry name" value="Kelch_1"/>
    <property type="match status" value="1"/>
</dbReference>
<dbReference type="PANTHER" id="PTHR46376">
    <property type="entry name" value="LEUCINE-ZIPPER-LIKE TRANSCRIPTIONAL REGULATOR 1"/>
    <property type="match status" value="1"/>
</dbReference>
<dbReference type="AlphaFoldDB" id="A0A553Q4H5"/>
<sequence>MNQGNGACLWISVPQQCPAPCNRYKHASCAHRGYVYLLGGREKSLLRDFWKYDVVCNEWTELPCYGEEAPEELEEHTIVEHQGFLYVFGGLQDSSYSNTKIPLWVFDTDKELWVNWSSEKDSLQGVTPANRKGHSAVKCGSTMYVYGGYVDMKGSSKDFWKYDFGEYCQLLLFGNYCFNYISCDPLDSKLWYQLCNAKTGPGPRHCHSAIAHGESMYLYGGLQGLREQKDLWHWNCTSQTWSCIKFHSGPSQLVGHSAVLFKDSMLIIGGGETLSSPQSCIWRFNLETHSWRKLALVPGSTTLYRVHHSSVGLGQSFQLSALNGIYFPNTSNIKNKLRPFKNKCQPSQPALHEQSIELQTLPMSGKKYLADFSFALKETKLKGSSLTFENLEAEKRKNSDVEEREDDILLHMPDVMLVLGGKPLQGHHAISVWQMTMA</sequence>
<dbReference type="PANTHER" id="PTHR46376:SF1">
    <property type="entry name" value="LEUCINE-ZIPPER-LIKE TRANSCRIPTIONAL REGULATOR 1"/>
    <property type="match status" value="1"/>
</dbReference>
<keyword evidence="1" id="KW-0880">Kelch repeat</keyword>